<feature type="transmembrane region" description="Helical" evidence="5">
    <location>
        <begin position="277"/>
        <end position="296"/>
    </location>
</feature>
<comment type="subcellular location">
    <subcellularLocation>
        <location evidence="1">Membrane</location>
        <topology evidence="1">Multi-pass membrane protein</topology>
    </subcellularLocation>
</comment>
<feature type="transmembrane region" description="Helical" evidence="5">
    <location>
        <begin position="161"/>
        <end position="181"/>
    </location>
</feature>
<dbReference type="InterPro" id="IPR038665">
    <property type="entry name" value="Voltage-dep_anion_channel_sf"/>
</dbReference>
<feature type="transmembrane region" description="Helical" evidence="5">
    <location>
        <begin position="30"/>
        <end position="48"/>
    </location>
</feature>
<evidence type="ECO:0000256" key="1">
    <source>
        <dbReference type="ARBA" id="ARBA00004141"/>
    </source>
</evidence>
<evidence type="ECO:0000313" key="6">
    <source>
        <dbReference type="EMBL" id="HDK38429.1"/>
    </source>
</evidence>
<dbReference type="Pfam" id="PF03595">
    <property type="entry name" value="SLAC1"/>
    <property type="match status" value="1"/>
</dbReference>
<feature type="transmembrane region" description="Helical" evidence="5">
    <location>
        <begin position="302"/>
        <end position="323"/>
    </location>
</feature>
<gene>
    <name evidence="6" type="ORF">ENG92_05380</name>
</gene>
<feature type="transmembrane region" description="Helical" evidence="5">
    <location>
        <begin position="103"/>
        <end position="122"/>
    </location>
</feature>
<feature type="transmembrane region" description="Helical" evidence="5">
    <location>
        <begin position="128"/>
        <end position="149"/>
    </location>
</feature>
<feature type="transmembrane region" description="Helical" evidence="5">
    <location>
        <begin position="245"/>
        <end position="265"/>
    </location>
</feature>
<protein>
    <submittedName>
        <fullName evidence="6">C4-dicarboxylate ABC transporter</fullName>
    </submittedName>
</protein>
<dbReference type="GO" id="GO:0005886">
    <property type="term" value="C:plasma membrane"/>
    <property type="evidence" value="ECO:0007669"/>
    <property type="project" value="TreeGrafter"/>
</dbReference>
<dbReference type="PANTHER" id="PTHR37955:SF1">
    <property type="entry name" value="DEP DOMAIN-CONTAINING PROTEIN"/>
    <property type="match status" value="1"/>
</dbReference>
<reference evidence="6" key="1">
    <citation type="journal article" date="2020" name="mSystems">
        <title>Genome- and Community-Level Interaction Insights into Carbon Utilization and Element Cycling Functions of Hydrothermarchaeota in Hydrothermal Sediment.</title>
        <authorList>
            <person name="Zhou Z."/>
            <person name="Liu Y."/>
            <person name="Xu W."/>
            <person name="Pan J."/>
            <person name="Luo Z.H."/>
            <person name="Li M."/>
        </authorList>
    </citation>
    <scope>NUCLEOTIDE SEQUENCE [LARGE SCALE GENOMIC DNA]</scope>
    <source>
        <strain evidence="6">HyVt-26</strain>
    </source>
</reference>
<evidence type="ECO:0000256" key="3">
    <source>
        <dbReference type="ARBA" id="ARBA00022989"/>
    </source>
</evidence>
<feature type="transmembrane region" description="Helical" evidence="5">
    <location>
        <begin position="218"/>
        <end position="239"/>
    </location>
</feature>
<dbReference type="AlphaFoldDB" id="A0A831KDJ1"/>
<evidence type="ECO:0000256" key="5">
    <source>
        <dbReference type="SAM" id="Phobius"/>
    </source>
</evidence>
<dbReference type="Proteomes" id="UP000885822">
    <property type="component" value="Unassembled WGS sequence"/>
</dbReference>
<dbReference type="Gene3D" id="1.50.10.150">
    <property type="entry name" value="Voltage-dependent anion channel"/>
    <property type="match status" value="1"/>
</dbReference>
<evidence type="ECO:0000256" key="4">
    <source>
        <dbReference type="ARBA" id="ARBA00023136"/>
    </source>
</evidence>
<dbReference type="PANTHER" id="PTHR37955">
    <property type="entry name" value="TELLURITE RESISTANCE PROTEIN TEHA"/>
    <property type="match status" value="1"/>
</dbReference>
<dbReference type="CDD" id="cd09323">
    <property type="entry name" value="TDT_SLAC1_like"/>
    <property type="match status" value="1"/>
</dbReference>
<feature type="transmembrane region" description="Helical" evidence="5">
    <location>
        <begin position="187"/>
        <end position="206"/>
    </location>
</feature>
<name>A0A831KDJ1_9GAMM</name>
<sequence>MHTARLFPSILLSYFSLRNDTVNESRLENFPVSFFSMIMGMAGLTIAWQKAAEILKLPSMIGQFLMPLTMGIFVILLLLYTLKLWRYRQAVTSELHNPIKLNFFPAISISMLLLSIVLLPISQGFAHGLWLFGVSLHFLITLYVMRVWIHHEKFEIHHINPAWFIPVVGNVLVPIAGTQLGYLEISWFFFSIGMVFWIVLFTIIFYRVLFHQPLPGKLLPTLFILIAPPAVGFLSYTALTGEIDAFARVLYYIALFLTILLLTQVSYFVRLQFFLSWWAYSFPLAAITISTLKMYHVIGSAGFYYLAWAFLGLISLVVLFLLYRTVKAIRYHRICLPED</sequence>
<dbReference type="GO" id="GO:0046583">
    <property type="term" value="F:monoatomic cation efflux transmembrane transporter activity"/>
    <property type="evidence" value="ECO:0007669"/>
    <property type="project" value="TreeGrafter"/>
</dbReference>
<organism evidence="6">
    <name type="scientific">Thiolapillus brandeum</name>
    <dbReference type="NCBI Taxonomy" id="1076588"/>
    <lineage>
        <taxon>Bacteria</taxon>
        <taxon>Pseudomonadati</taxon>
        <taxon>Pseudomonadota</taxon>
        <taxon>Gammaproteobacteria</taxon>
        <taxon>Chromatiales</taxon>
        <taxon>Sedimenticolaceae</taxon>
        <taxon>Thiolapillus</taxon>
    </lineage>
</organism>
<evidence type="ECO:0000256" key="2">
    <source>
        <dbReference type="ARBA" id="ARBA00022692"/>
    </source>
</evidence>
<keyword evidence="2 5" id="KW-0812">Transmembrane</keyword>
<dbReference type="EMBL" id="DRCV01000236">
    <property type="protein sequence ID" value="HDK38429.1"/>
    <property type="molecule type" value="Genomic_DNA"/>
</dbReference>
<comment type="caution">
    <text evidence="6">The sequence shown here is derived from an EMBL/GenBank/DDBJ whole genome shotgun (WGS) entry which is preliminary data.</text>
</comment>
<feature type="transmembrane region" description="Helical" evidence="5">
    <location>
        <begin position="60"/>
        <end position="82"/>
    </location>
</feature>
<keyword evidence="4 5" id="KW-0472">Membrane</keyword>
<dbReference type="InterPro" id="IPR052951">
    <property type="entry name" value="Tellurite_res_ion_channel"/>
</dbReference>
<proteinExistence type="predicted"/>
<accession>A0A831KDJ1</accession>
<dbReference type="InterPro" id="IPR004695">
    <property type="entry name" value="SLAC1/Mae1/Ssu1/TehA"/>
</dbReference>
<keyword evidence="3 5" id="KW-1133">Transmembrane helix</keyword>